<organism evidence="1 2">
    <name type="scientific">Falsiroseomonas stagni DSM 19981</name>
    <dbReference type="NCBI Taxonomy" id="1123062"/>
    <lineage>
        <taxon>Bacteria</taxon>
        <taxon>Pseudomonadati</taxon>
        <taxon>Pseudomonadota</taxon>
        <taxon>Alphaproteobacteria</taxon>
        <taxon>Acetobacterales</taxon>
        <taxon>Roseomonadaceae</taxon>
        <taxon>Falsiroseomonas</taxon>
    </lineage>
</organism>
<dbReference type="EMBL" id="FOSQ01000005">
    <property type="protein sequence ID" value="SFK64887.1"/>
    <property type="molecule type" value="Genomic_DNA"/>
</dbReference>
<dbReference type="RefSeq" id="WP_175533939.1">
    <property type="nucleotide sequence ID" value="NZ_FOSQ01000005.1"/>
</dbReference>
<keyword evidence="2" id="KW-1185">Reference proteome</keyword>
<gene>
    <name evidence="1" type="ORF">SAMN02745775_10558</name>
</gene>
<dbReference type="STRING" id="1123062.SAMN02745775_10558"/>
<sequence>MSDDLAAFIDHLGRDDGAADGRQAARPLIDALGVAVYTTDVAGTLTYYK</sequence>
<reference evidence="1 2" key="1">
    <citation type="submission" date="2016-10" db="EMBL/GenBank/DDBJ databases">
        <authorList>
            <person name="de Groot N.N."/>
        </authorList>
    </citation>
    <scope>NUCLEOTIDE SEQUENCE [LARGE SCALE GENOMIC DNA]</scope>
    <source>
        <strain evidence="1 2">DSM 19981</strain>
    </source>
</reference>
<dbReference type="AlphaFoldDB" id="A0A1I4B9R0"/>
<dbReference type="Proteomes" id="UP000199473">
    <property type="component" value="Unassembled WGS sequence"/>
</dbReference>
<accession>A0A1I4B9R0</accession>
<proteinExistence type="predicted"/>
<evidence type="ECO:0000313" key="1">
    <source>
        <dbReference type="EMBL" id="SFK64887.1"/>
    </source>
</evidence>
<protein>
    <submittedName>
        <fullName evidence="1">Uncharacterized protein</fullName>
    </submittedName>
</protein>
<name>A0A1I4B9R0_9PROT</name>
<evidence type="ECO:0000313" key="2">
    <source>
        <dbReference type="Proteomes" id="UP000199473"/>
    </source>
</evidence>